<dbReference type="Proteomes" id="UP001321760">
    <property type="component" value="Unassembled WGS sequence"/>
</dbReference>
<protein>
    <submittedName>
        <fullName evidence="2">Uncharacterized protein</fullName>
    </submittedName>
</protein>
<evidence type="ECO:0000256" key="1">
    <source>
        <dbReference type="SAM" id="SignalP"/>
    </source>
</evidence>
<evidence type="ECO:0000313" key="2">
    <source>
        <dbReference type="EMBL" id="KAK4444126.1"/>
    </source>
</evidence>
<feature type="chain" id="PRO_5043317201" evidence="1">
    <location>
        <begin position="19"/>
        <end position="430"/>
    </location>
</feature>
<gene>
    <name evidence="2" type="ORF">QBC34DRAFT_187868</name>
</gene>
<organism evidence="2 3">
    <name type="scientific">Podospora aff. communis PSN243</name>
    <dbReference type="NCBI Taxonomy" id="3040156"/>
    <lineage>
        <taxon>Eukaryota</taxon>
        <taxon>Fungi</taxon>
        <taxon>Dikarya</taxon>
        <taxon>Ascomycota</taxon>
        <taxon>Pezizomycotina</taxon>
        <taxon>Sordariomycetes</taxon>
        <taxon>Sordariomycetidae</taxon>
        <taxon>Sordariales</taxon>
        <taxon>Podosporaceae</taxon>
        <taxon>Podospora</taxon>
    </lineage>
</organism>
<sequence>MIPQRATLAGAVLGLVFAESSPWWATTVITETVWTVCEAEPETTPIGPADDCPPSTSIVLENAVLTGITVQPVSSPTSCYRLPTPTSSLEGIAFAPYQTPGSTPDDLVFFYLGENATVPEYIATIIDGERCMLDVSSNASAAGRVALMLAGGESLVFDETGLHHFAAGCNSASSLEISNFVDQVASIVESSVCSDKRGNPLTAELKQRDEGKNFTVKLQVEKEIHGRLKQPHLDYSSSPCSLVEETVNEMWGNFTFTCRYPGANSDQQACQDALSTWLQPTIPVLSESSTTRFHVSPNHNKLMANLPQFLDRAAAPLANLIPNISAPLQQGMAWIKTAQLAAIDLAQFGGSTLCNLLHVGTLYNLVFTDPALPTAHTVGVYHSPPVETILGTLATHTTRATTYPPRQVVPSVTELTSVTATTFSAPPIFW</sequence>
<accession>A0AAV9GAI3</accession>
<keyword evidence="3" id="KW-1185">Reference proteome</keyword>
<feature type="signal peptide" evidence="1">
    <location>
        <begin position="1"/>
        <end position="18"/>
    </location>
</feature>
<evidence type="ECO:0000313" key="3">
    <source>
        <dbReference type="Proteomes" id="UP001321760"/>
    </source>
</evidence>
<proteinExistence type="predicted"/>
<keyword evidence="1" id="KW-0732">Signal</keyword>
<dbReference type="AlphaFoldDB" id="A0AAV9GAI3"/>
<dbReference type="EMBL" id="MU865981">
    <property type="protein sequence ID" value="KAK4444126.1"/>
    <property type="molecule type" value="Genomic_DNA"/>
</dbReference>
<reference evidence="2" key="2">
    <citation type="submission" date="2023-05" db="EMBL/GenBank/DDBJ databases">
        <authorList>
            <consortium name="Lawrence Berkeley National Laboratory"/>
            <person name="Steindorff A."/>
            <person name="Hensen N."/>
            <person name="Bonometti L."/>
            <person name="Westerberg I."/>
            <person name="Brannstrom I.O."/>
            <person name="Guillou S."/>
            <person name="Cros-Aarteil S."/>
            <person name="Calhoun S."/>
            <person name="Haridas S."/>
            <person name="Kuo A."/>
            <person name="Mondo S."/>
            <person name="Pangilinan J."/>
            <person name="Riley R."/>
            <person name="Labutti K."/>
            <person name="Andreopoulos B."/>
            <person name="Lipzen A."/>
            <person name="Chen C."/>
            <person name="Yanf M."/>
            <person name="Daum C."/>
            <person name="Ng V."/>
            <person name="Clum A."/>
            <person name="Ohm R."/>
            <person name="Martin F."/>
            <person name="Silar P."/>
            <person name="Natvig D."/>
            <person name="Lalanne C."/>
            <person name="Gautier V."/>
            <person name="Ament-Velasquez S.L."/>
            <person name="Kruys A."/>
            <person name="Hutchinson M.I."/>
            <person name="Powell A.J."/>
            <person name="Barry K."/>
            <person name="Miller A.N."/>
            <person name="Grigoriev I.V."/>
            <person name="Debuchy R."/>
            <person name="Gladieux P."/>
            <person name="Thoren M.H."/>
            <person name="Johannesson H."/>
        </authorList>
    </citation>
    <scope>NUCLEOTIDE SEQUENCE</scope>
    <source>
        <strain evidence="2">PSN243</strain>
    </source>
</reference>
<name>A0AAV9GAI3_9PEZI</name>
<comment type="caution">
    <text evidence="2">The sequence shown here is derived from an EMBL/GenBank/DDBJ whole genome shotgun (WGS) entry which is preliminary data.</text>
</comment>
<reference evidence="2" key="1">
    <citation type="journal article" date="2023" name="Mol. Phylogenet. Evol.">
        <title>Genome-scale phylogeny and comparative genomics of the fungal order Sordariales.</title>
        <authorList>
            <person name="Hensen N."/>
            <person name="Bonometti L."/>
            <person name="Westerberg I."/>
            <person name="Brannstrom I.O."/>
            <person name="Guillou S."/>
            <person name="Cros-Aarteil S."/>
            <person name="Calhoun S."/>
            <person name="Haridas S."/>
            <person name="Kuo A."/>
            <person name="Mondo S."/>
            <person name="Pangilinan J."/>
            <person name="Riley R."/>
            <person name="LaButti K."/>
            <person name="Andreopoulos B."/>
            <person name="Lipzen A."/>
            <person name="Chen C."/>
            <person name="Yan M."/>
            <person name="Daum C."/>
            <person name="Ng V."/>
            <person name="Clum A."/>
            <person name="Steindorff A."/>
            <person name="Ohm R.A."/>
            <person name="Martin F."/>
            <person name="Silar P."/>
            <person name="Natvig D.O."/>
            <person name="Lalanne C."/>
            <person name="Gautier V."/>
            <person name="Ament-Velasquez S.L."/>
            <person name="Kruys A."/>
            <person name="Hutchinson M.I."/>
            <person name="Powell A.J."/>
            <person name="Barry K."/>
            <person name="Miller A.N."/>
            <person name="Grigoriev I.V."/>
            <person name="Debuchy R."/>
            <person name="Gladieux P."/>
            <person name="Hiltunen Thoren M."/>
            <person name="Johannesson H."/>
        </authorList>
    </citation>
    <scope>NUCLEOTIDE SEQUENCE</scope>
    <source>
        <strain evidence="2">PSN243</strain>
    </source>
</reference>